<evidence type="ECO:0000313" key="2">
    <source>
        <dbReference type="EMBL" id="KAK7324284.1"/>
    </source>
</evidence>
<feature type="region of interest" description="Disordered" evidence="1">
    <location>
        <begin position="279"/>
        <end position="302"/>
    </location>
</feature>
<reference evidence="2 3" key="1">
    <citation type="submission" date="2024-01" db="EMBL/GenBank/DDBJ databases">
        <title>The genomes of 5 underutilized Papilionoideae crops provide insights into root nodulation and disease resistanc.</title>
        <authorList>
            <person name="Jiang F."/>
        </authorList>
    </citation>
    <scope>NUCLEOTIDE SEQUENCE [LARGE SCALE GENOMIC DNA]</scope>
    <source>
        <strain evidence="2">LVBAO_FW01</strain>
        <tissue evidence="2">Leaves</tissue>
    </source>
</reference>
<proteinExistence type="predicted"/>
<dbReference type="AlphaFoldDB" id="A0AAN9KVD5"/>
<dbReference type="Proteomes" id="UP001367508">
    <property type="component" value="Unassembled WGS sequence"/>
</dbReference>
<evidence type="ECO:0000256" key="1">
    <source>
        <dbReference type="SAM" id="MobiDB-lite"/>
    </source>
</evidence>
<name>A0AAN9KVD5_CANGL</name>
<gene>
    <name evidence="2" type="ORF">VNO77_27816</name>
</gene>
<sequence>MEALWNRKNRQGIAKFLEEFSECSRLLGDHPSSLRQIAVSYKFVDSYKSLSNSLDQVAQIPSILGTTSREVTTILLSTNLVLGFSFEISLWDPPTISLTQGQEEPERPHLRKTTPDLNTCNFRTKAGQTDPAVIRLVVHLQVQAAPKGSIGNFGKFKGQRGILESSGVKKGNFGKFKGETEIKRDLGVKWVQGNAGIDLLNWHFHVRTQSFTIALFYHDTLLLSPGLEHAVISRLSYSIASFSTKISSNINTANPTTPPLHIEPIPAKFLSIEIGTDSGTEAASNGEKSKLEEAITLQKKGP</sequence>
<protein>
    <submittedName>
        <fullName evidence="2">Uncharacterized protein</fullName>
    </submittedName>
</protein>
<dbReference type="EMBL" id="JAYMYQ010000006">
    <property type="protein sequence ID" value="KAK7324284.1"/>
    <property type="molecule type" value="Genomic_DNA"/>
</dbReference>
<evidence type="ECO:0000313" key="3">
    <source>
        <dbReference type="Proteomes" id="UP001367508"/>
    </source>
</evidence>
<accession>A0AAN9KVD5</accession>
<comment type="caution">
    <text evidence="2">The sequence shown here is derived from an EMBL/GenBank/DDBJ whole genome shotgun (WGS) entry which is preliminary data.</text>
</comment>
<organism evidence="2 3">
    <name type="scientific">Canavalia gladiata</name>
    <name type="common">Sword bean</name>
    <name type="synonym">Dolichos gladiatus</name>
    <dbReference type="NCBI Taxonomy" id="3824"/>
    <lineage>
        <taxon>Eukaryota</taxon>
        <taxon>Viridiplantae</taxon>
        <taxon>Streptophyta</taxon>
        <taxon>Embryophyta</taxon>
        <taxon>Tracheophyta</taxon>
        <taxon>Spermatophyta</taxon>
        <taxon>Magnoliopsida</taxon>
        <taxon>eudicotyledons</taxon>
        <taxon>Gunneridae</taxon>
        <taxon>Pentapetalae</taxon>
        <taxon>rosids</taxon>
        <taxon>fabids</taxon>
        <taxon>Fabales</taxon>
        <taxon>Fabaceae</taxon>
        <taxon>Papilionoideae</taxon>
        <taxon>50 kb inversion clade</taxon>
        <taxon>NPAAA clade</taxon>
        <taxon>indigoferoid/millettioid clade</taxon>
        <taxon>Phaseoleae</taxon>
        <taxon>Canavalia</taxon>
    </lineage>
</organism>
<keyword evidence="3" id="KW-1185">Reference proteome</keyword>